<organism evidence="1 2">
    <name type="scientific">Jimgerdemannia flammicorona</name>
    <dbReference type="NCBI Taxonomy" id="994334"/>
    <lineage>
        <taxon>Eukaryota</taxon>
        <taxon>Fungi</taxon>
        <taxon>Fungi incertae sedis</taxon>
        <taxon>Mucoromycota</taxon>
        <taxon>Mucoromycotina</taxon>
        <taxon>Endogonomycetes</taxon>
        <taxon>Endogonales</taxon>
        <taxon>Endogonaceae</taxon>
        <taxon>Jimgerdemannia</taxon>
    </lineage>
</organism>
<gene>
    <name evidence="1" type="ORF">BC938DRAFT_476079</name>
</gene>
<accession>A0A433PKS8</accession>
<reference evidence="1 2" key="1">
    <citation type="journal article" date="2018" name="New Phytol.">
        <title>Phylogenomics of Endogonaceae and evolution of mycorrhizas within Mucoromycota.</title>
        <authorList>
            <person name="Chang Y."/>
            <person name="Desiro A."/>
            <person name="Na H."/>
            <person name="Sandor L."/>
            <person name="Lipzen A."/>
            <person name="Clum A."/>
            <person name="Barry K."/>
            <person name="Grigoriev I.V."/>
            <person name="Martin F.M."/>
            <person name="Stajich J.E."/>
            <person name="Smith M.E."/>
            <person name="Bonito G."/>
            <person name="Spatafora J.W."/>
        </authorList>
    </citation>
    <scope>NUCLEOTIDE SEQUENCE [LARGE SCALE GENOMIC DNA]</scope>
    <source>
        <strain evidence="1 2">AD002</strain>
    </source>
</reference>
<name>A0A433PKS8_9FUNG</name>
<protein>
    <submittedName>
        <fullName evidence="1">Uncharacterized protein</fullName>
    </submittedName>
</protein>
<proteinExistence type="predicted"/>
<evidence type="ECO:0000313" key="2">
    <source>
        <dbReference type="Proteomes" id="UP000274822"/>
    </source>
</evidence>
<dbReference type="AlphaFoldDB" id="A0A433PKS8"/>
<sequence>MVFMLLQLQEQNQQLD</sequence>
<keyword evidence="2" id="KW-1185">Reference proteome</keyword>
<comment type="caution">
    <text evidence="1">The sequence shown here is derived from an EMBL/GenBank/DDBJ whole genome shotgun (WGS) entry which is preliminary data.</text>
</comment>
<dbReference type="Proteomes" id="UP000274822">
    <property type="component" value="Unassembled WGS sequence"/>
</dbReference>
<evidence type="ECO:0000313" key="1">
    <source>
        <dbReference type="EMBL" id="RUS18065.1"/>
    </source>
</evidence>
<dbReference type="EMBL" id="RBNJ01022543">
    <property type="protein sequence ID" value="RUS18065.1"/>
    <property type="molecule type" value="Genomic_DNA"/>
</dbReference>